<dbReference type="OrthoDB" id="2279810at2759"/>
<evidence type="ECO:0000256" key="2">
    <source>
        <dbReference type="SAM" id="Phobius"/>
    </source>
</evidence>
<dbReference type="EMBL" id="JAEPQZ010000003">
    <property type="protein sequence ID" value="KAG2183437.1"/>
    <property type="molecule type" value="Genomic_DNA"/>
</dbReference>
<feature type="transmembrane region" description="Helical" evidence="2">
    <location>
        <begin position="70"/>
        <end position="93"/>
    </location>
</feature>
<keyword evidence="2" id="KW-0472">Membrane</keyword>
<feature type="region of interest" description="Disordered" evidence="1">
    <location>
        <begin position="100"/>
        <end position="131"/>
    </location>
</feature>
<feature type="transmembrane region" description="Helical" evidence="2">
    <location>
        <begin position="147"/>
        <end position="168"/>
    </location>
</feature>
<feature type="compositionally biased region" description="Low complexity" evidence="1">
    <location>
        <begin position="119"/>
        <end position="131"/>
    </location>
</feature>
<proteinExistence type="predicted"/>
<comment type="caution">
    <text evidence="3">The sequence shown here is derived from an EMBL/GenBank/DDBJ whole genome shotgun (WGS) entry which is preliminary data.</text>
</comment>
<reference evidence="3" key="1">
    <citation type="submission" date="2020-12" db="EMBL/GenBank/DDBJ databases">
        <title>Metabolic potential, ecology and presence of endohyphal bacteria is reflected in genomic diversity of Mucoromycotina.</title>
        <authorList>
            <person name="Muszewska A."/>
            <person name="Okrasinska A."/>
            <person name="Steczkiewicz K."/>
            <person name="Drgas O."/>
            <person name="Orlowska M."/>
            <person name="Perlinska-Lenart U."/>
            <person name="Aleksandrzak-Piekarczyk T."/>
            <person name="Szatraj K."/>
            <person name="Zielenkiewicz U."/>
            <person name="Pilsyk S."/>
            <person name="Malc E."/>
            <person name="Mieczkowski P."/>
            <person name="Kruszewska J.S."/>
            <person name="Biernat P."/>
            <person name="Pawlowska J."/>
        </authorList>
    </citation>
    <scope>NUCLEOTIDE SEQUENCE</scope>
    <source>
        <strain evidence="3">WA0000067209</strain>
    </source>
</reference>
<name>A0A8H7Q008_MORIS</name>
<accession>A0A8H7Q008</accession>
<gene>
    <name evidence="3" type="ORF">INT43_006443</name>
</gene>
<feature type="compositionally biased region" description="Basic residues" evidence="1">
    <location>
        <begin position="104"/>
        <end position="118"/>
    </location>
</feature>
<evidence type="ECO:0000313" key="3">
    <source>
        <dbReference type="EMBL" id="KAG2183437.1"/>
    </source>
</evidence>
<organism evidence="3 4">
    <name type="scientific">Mortierella isabellina</name>
    <name type="common">Filamentous fungus</name>
    <name type="synonym">Umbelopsis isabellina</name>
    <dbReference type="NCBI Taxonomy" id="91625"/>
    <lineage>
        <taxon>Eukaryota</taxon>
        <taxon>Fungi</taxon>
        <taxon>Fungi incertae sedis</taxon>
        <taxon>Mucoromycota</taxon>
        <taxon>Mucoromycotina</taxon>
        <taxon>Umbelopsidomycetes</taxon>
        <taxon>Umbelopsidales</taxon>
        <taxon>Umbelopsidaceae</taxon>
        <taxon>Umbelopsis</taxon>
    </lineage>
</organism>
<keyword evidence="2" id="KW-1133">Transmembrane helix</keyword>
<keyword evidence="4" id="KW-1185">Reference proteome</keyword>
<evidence type="ECO:0000256" key="1">
    <source>
        <dbReference type="SAM" id="MobiDB-lite"/>
    </source>
</evidence>
<protein>
    <submittedName>
        <fullName evidence="3">Uncharacterized protein</fullName>
    </submittedName>
</protein>
<dbReference type="Proteomes" id="UP000654370">
    <property type="component" value="Unassembled WGS sequence"/>
</dbReference>
<evidence type="ECO:0000313" key="4">
    <source>
        <dbReference type="Proteomes" id="UP000654370"/>
    </source>
</evidence>
<sequence>MSSHAPHSHTAWTAVGFSIGFVGIVGLVVSLVALIPLSVYNISLTIVTLTALVEEYDEGSVLLPPPYRSIQIFLAGSLAFSVITIILLLATCWRNASQNDSHSRQRRSRGKRVGRRGSKASSVAESERSMSVSEEVEGQSWLLKTSFIGRLTTLMFIAQFCWAIFGGISNDYDEEESLADQNATEQTPLLAEDD</sequence>
<feature type="transmembrane region" description="Helical" evidence="2">
    <location>
        <begin position="12"/>
        <end position="35"/>
    </location>
</feature>
<keyword evidence="2" id="KW-0812">Transmembrane</keyword>
<dbReference type="AlphaFoldDB" id="A0A8H7Q008"/>